<dbReference type="Proteomes" id="UP000321234">
    <property type="component" value="Unassembled WGS sequence"/>
</dbReference>
<reference evidence="2 3" key="1">
    <citation type="submission" date="2019-07" db="EMBL/GenBank/DDBJ databases">
        <title>Quadrisphaera sp. strain DD2A genome sequencing and assembly.</title>
        <authorList>
            <person name="Kim I."/>
        </authorList>
    </citation>
    <scope>NUCLEOTIDE SEQUENCE [LARGE SCALE GENOMIC DNA]</scope>
    <source>
        <strain evidence="2 3">DD2A</strain>
    </source>
</reference>
<keyword evidence="3" id="KW-1185">Reference proteome</keyword>
<dbReference type="PANTHER" id="PTHR43233:SF1">
    <property type="entry name" value="FAMILY N-ACETYLTRANSFERASE, PUTATIVE (AFU_ORTHOLOGUE AFUA_6G03350)-RELATED"/>
    <property type="match status" value="1"/>
</dbReference>
<sequence>MTADRALLTSPDVPEPVLAVLREAVVAGLLDDADSLAAGLERAGWRRGRSGGRWTCPSHPGWSVQSAEHPPSLSVFADGEHEVVAGASTRLARHLGSGGTGRPLDHELDPDRLDWPRWTTADVEVSLHLSPFPAPLPLPDHLEALAAPCSLQLAVQRTDAPPEGLPWDHERALRVARHGSPVARWYLAAQDDLTDDVVEVLRNDEDPAVVAALDDGASQRRVLREDEAEQRGERGPATYLVPAEGGPGLTLVGTGLAEVVALYRAVGWSAYADDPALLSAALTGSARVVVARRGEQLAGLARVISDGASIAYLQDLLVHPDHQRCGVGTALVREALRPFAGVRQQVLLTDDEPGQRAFYASLGFTQVGEEPCGSLRSFVRFNA</sequence>
<gene>
    <name evidence="2" type="ORF">FMM08_21800</name>
</gene>
<accession>A0A5C8Z426</accession>
<dbReference type="AlphaFoldDB" id="A0A5C8Z426"/>
<organism evidence="2 3">
    <name type="scientific">Quadrisphaera setariae</name>
    <dbReference type="NCBI Taxonomy" id="2593304"/>
    <lineage>
        <taxon>Bacteria</taxon>
        <taxon>Bacillati</taxon>
        <taxon>Actinomycetota</taxon>
        <taxon>Actinomycetes</taxon>
        <taxon>Kineosporiales</taxon>
        <taxon>Kineosporiaceae</taxon>
        <taxon>Quadrisphaera</taxon>
    </lineage>
</organism>
<keyword evidence="2" id="KW-0808">Transferase</keyword>
<feature type="domain" description="N-acetyltransferase" evidence="1">
    <location>
        <begin position="247"/>
        <end position="383"/>
    </location>
</feature>
<dbReference type="InterPro" id="IPR016181">
    <property type="entry name" value="Acyl_CoA_acyltransferase"/>
</dbReference>
<comment type="caution">
    <text evidence="2">The sequence shown here is derived from an EMBL/GenBank/DDBJ whole genome shotgun (WGS) entry which is preliminary data.</text>
</comment>
<dbReference type="PANTHER" id="PTHR43233">
    <property type="entry name" value="FAMILY N-ACETYLTRANSFERASE, PUTATIVE (AFU_ORTHOLOGUE AFUA_6G03350)-RELATED"/>
    <property type="match status" value="1"/>
</dbReference>
<dbReference type="InterPro" id="IPR000182">
    <property type="entry name" value="GNAT_dom"/>
</dbReference>
<dbReference type="Pfam" id="PF13508">
    <property type="entry name" value="Acetyltransf_7"/>
    <property type="match status" value="1"/>
</dbReference>
<proteinExistence type="predicted"/>
<dbReference type="EMBL" id="VKAC01000019">
    <property type="protein sequence ID" value="TXR51666.1"/>
    <property type="molecule type" value="Genomic_DNA"/>
</dbReference>
<name>A0A5C8Z426_9ACTN</name>
<dbReference type="SUPFAM" id="SSF55729">
    <property type="entry name" value="Acyl-CoA N-acyltransferases (Nat)"/>
    <property type="match status" value="1"/>
</dbReference>
<dbReference type="GO" id="GO:0016747">
    <property type="term" value="F:acyltransferase activity, transferring groups other than amino-acyl groups"/>
    <property type="evidence" value="ECO:0007669"/>
    <property type="project" value="InterPro"/>
</dbReference>
<dbReference type="CDD" id="cd04301">
    <property type="entry name" value="NAT_SF"/>
    <property type="match status" value="1"/>
</dbReference>
<evidence type="ECO:0000313" key="3">
    <source>
        <dbReference type="Proteomes" id="UP000321234"/>
    </source>
</evidence>
<evidence type="ECO:0000313" key="2">
    <source>
        <dbReference type="EMBL" id="TXR51666.1"/>
    </source>
</evidence>
<dbReference type="Gene3D" id="3.40.630.30">
    <property type="match status" value="1"/>
</dbReference>
<evidence type="ECO:0000259" key="1">
    <source>
        <dbReference type="PROSITE" id="PS51186"/>
    </source>
</evidence>
<dbReference type="OrthoDB" id="4549080at2"/>
<dbReference type="RefSeq" id="WP_147928460.1">
    <property type="nucleotide sequence ID" value="NZ_VKAC01000019.1"/>
</dbReference>
<dbReference type="PROSITE" id="PS51186">
    <property type="entry name" value="GNAT"/>
    <property type="match status" value="1"/>
</dbReference>
<dbReference type="InterPro" id="IPR053144">
    <property type="entry name" value="Acetyltransferase_Butenolide"/>
</dbReference>
<protein>
    <submittedName>
        <fullName evidence="2">GNAT family N-acetyltransferase</fullName>
    </submittedName>
</protein>